<dbReference type="RefSeq" id="WP_119100515.1">
    <property type="nucleotide sequence ID" value="NZ_QXMJ01000107.1"/>
</dbReference>
<protein>
    <recommendedName>
        <fullName evidence="4">Small integral membrane protein</fullName>
    </recommendedName>
</protein>
<feature type="transmembrane region" description="Helical" evidence="1">
    <location>
        <begin position="81"/>
        <end position="103"/>
    </location>
</feature>
<dbReference type="InterPro" id="IPR056918">
    <property type="entry name" value="8xMP"/>
</dbReference>
<reference evidence="2 3" key="1">
    <citation type="submission" date="2019-06" db="EMBL/GenBank/DDBJ databases">
        <title>Streptomyces sporangiiformans sp. nov., a novel actinomycete isolated from soil in Mount Song.</title>
        <authorList>
            <person name="Han L."/>
        </authorList>
    </citation>
    <scope>NUCLEOTIDE SEQUENCE [LARGE SCALE GENOMIC DNA]</scope>
    <source>
        <strain evidence="2 3">NEAU-SSA 1</strain>
    </source>
</reference>
<dbReference type="EMBL" id="VCHX02000107">
    <property type="protein sequence ID" value="TPQ21884.1"/>
    <property type="molecule type" value="Genomic_DNA"/>
</dbReference>
<organism evidence="2 3">
    <name type="scientific">Streptomyces sporangiiformans</name>
    <dbReference type="NCBI Taxonomy" id="2315329"/>
    <lineage>
        <taxon>Bacteria</taxon>
        <taxon>Bacillati</taxon>
        <taxon>Actinomycetota</taxon>
        <taxon>Actinomycetes</taxon>
        <taxon>Kitasatosporales</taxon>
        <taxon>Streptomycetaceae</taxon>
        <taxon>Streptomyces</taxon>
    </lineage>
</organism>
<dbReference type="Proteomes" id="UP000317378">
    <property type="component" value="Unassembled WGS sequence"/>
</dbReference>
<keyword evidence="1" id="KW-1133">Transmembrane helix</keyword>
<evidence type="ECO:0000313" key="2">
    <source>
        <dbReference type="EMBL" id="TPQ21884.1"/>
    </source>
</evidence>
<evidence type="ECO:0000313" key="3">
    <source>
        <dbReference type="Proteomes" id="UP000317378"/>
    </source>
</evidence>
<comment type="caution">
    <text evidence="2">The sequence shown here is derived from an EMBL/GenBank/DDBJ whole genome shotgun (WGS) entry which is preliminary data.</text>
</comment>
<keyword evidence="3" id="KW-1185">Reference proteome</keyword>
<name>A0A505DDS2_9ACTN</name>
<evidence type="ECO:0000256" key="1">
    <source>
        <dbReference type="SAM" id="Phobius"/>
    </source>
</evidence>
<sequence>MTEPEDIAARVWNSSVAEHWQGPEAREHLGTAVLEQYKLCVEMADRVSARRNLNNTFFLSLNSLVATGVVSAGGARADKAPMWLLIAGLVILLTQCAAWFTLIRSYRQLNTAKWAVIGAIEERLPLYAYSRGEWEILGKGSDRRKYVQLSQVEQWVPWIFAASYLCGGIAIAVR</sequence>
<gene>
    <name evidence="2" type="ORF">FGD71_012665</name>
</gene>
<keyword evidence="1" id="KW-0472">Membrane</keyword>
<proteinExistence type="predicted"/>
<feature type="transmembrane region" description="Helical" evidence="1">
    <location>
        <begin position="56"/>
        <end position="75"/>
    </location>
</feature>
<evidence type="ECO:0008006" key="4">
    <source>
        <dbReference type="Google" id="ProtNLM"/>
    </source>
</evidence>
<dbReference type="AlphaFoldDB" id="A0A505DDS2"/>
<keyword evidence="1" id="KW-0812">Transmembrane</keyword>
<feature type="transmembrane region" description="Helical" evidence="1">
    <location>
        <begin position="155"/>
        <end position="173"/>
    </location>
</feature>
<dbReference type="OrthoDB" id="3773715at2"/>
<dbReference type="Pfam" id="PF24838">
    <property type="entry name" value="8xMP"/>
    <property type="match status" value="1"/>
</dbReference>
<accession>A0A505DDS2</accession>